<reference evidence="2 3" key="1">
    <citation type="submission" date="2018-08" db="EMBL/GenBank/DDBJ databases">
        <title>A genome reference for cultivated species of the human gut microbiota.</title>
        <authorList>
            <person name="Zou Y."/>
            <person name="Xue W."/>
            <person name="Luo G."/>
        </authorList>
    </citation>
    <scope>NUCLEOTIDE SEQUENCE [LARGE SCALE GENOMIC DNA]</scope>
    <source>
        <strain evidence="2 3">AM42-38</strain>
    </source>
</reference>
<dbReference type="InterPro" id="IPR029464">
    <property type="entry name" value="HSDR_N"/>
</dbReference>
<name>A0A413T059_9BACT</name>
<dbReference type="Pfam" id="PF13588">
    <property type="entry name" value="HSDR_N_2"/>
    <property type="match status" value="1"/>
</dbReference>
<dbReference type="RefSeq" id="WP_008143789.1">
    <property type="nucleotide sequence ID" value="NZ_CABJGD010000014.1"/>
</dbReference>
<organism evidence="2 3">
    <name type="scientific">Phocaeicola coprophilus</name>
    <dbReference type="NCBI Taxonomy" id="387090"/>
    <lineage>
        <taxon>Bacteria</taxon>
        <taxon>Pseudomonadati</taxon>
        <taxon>Bacteroidota</taxon>
        <taxon>Bacteroidia</taxon>
        <taxon>Bacteroidales</taxon>
        <taxon>Bacteroidaceae</taxon>
        <taxon>Phocaeicola</taxon>
    </lineage>
</organism>
<accession>A0A413T059</accession>
<protein>
    <recommendedName>
        <fullName evidence="1">Type I restriction enzyme R protein N-terminal domain-containing protein</fullName>
    </recommendedName>
</protein>
<gene>
    <name evidence="2" type="ORF">DW921_08050</name>
</gene>
<sequence>MFALNLPAFDARITQRNGKNVIFDVIRRRYVALTPEEWVRQHFTHFLLKEKGYPQGLLANEVQINLNGTRKRCDTVLYNRDLTARMIVEYKAPTVEITQAVFDQITRYNMVLKVDYLIVSNGLNHYCCRMDYANQTYVFLPGIPHYTEL</sequence>
<evidence type="ECO:0000259" key="1">
    <source>
        <dbReference type="Pfam" id="PF13588"/>
    </source>
</evidence>
<evidence type="ECO:0000313" key="2">
    <source>
        <dbReference type="EMBL" id="RHA75742.1"/>
    </source>
</evidence>
<dbReference type="AlphaFoldDB" id="A0A413T059"/>
<dbReference type="Proteomes" id="UP000283855">
    <property type="component" value="Unassembled WGS sequence"/>
</dbReference>
<proteinExistence type="predicted"/>
<dbReference type="EMBL" id="QSFT01000014">
    <property type="protein sequence ID" value="RHA75742.1"/>
    <property type="molecule type" value="Genomic_DNA"/>
</dbReference>
<feature type="domain" description="Type I restriction enzyme R protein N-terminal" evidence="1">
    <location>
        <begin position="35"/>
        <end position="144"/>
    </location>
</feature>
<dbReference type="GeneID" id="78404577"/>
<comment type="caution">
    <text evidence="2">The sequence shown here is derived from an EMBL/GenBank/DDBJ whole genome shotgun (WGS) entry which is preliminary data.</text>
</comment>
<evidence type="ECO:0000313" key="3">
    <source>
        <dbReference type="Proteomes" id="UP000283855"/>
    </source>
</evidence>